<reference evidence="3" key="1">
    <citation type="journal article" date="2017" name="Genome Announc.">
        <title>Draft Genome Sequence of Terrimicrobium sacchariphilum NM-5T, a Facultative Anaerobic Soil Bacterium of the Class Spartobacteria.</title>
        <authorList>
            <person name="Qiu Y.L."/>
            <person name="Tourlousse D.M."/>
            <person name="Matsuura N."/>
            <person name="Ohashi A."/>
            <person name="Sekiguchi Y."/>
        </authorList>
    </citation>
    <scope>NUCLEOTIDE SEQUENCE [LARGE SCALE GENOMIC DNA]</scope>
    <source>
        <strain evidence="3">NM-5</strain>
    </source>
</reference>
<evidence type="ECO:0008006" key="4">
    <source>
        <dbReference type="Google" id="ProtNLM"/>
    </source>
</evidence>
<dbReference type="OrthoDB" id="195694at2"/>
<keyword evidence="1" id="KW-1133">Transmembrane helix</keyword>
<name>A0A146GBZ2_TERSA</name>
<dbReference type="RefSeq" id="WP_075080335.1">
    <property type="nucleotide sequence ID" value="NZ_BDCO01000002.1"/>
</dbReference>
<organism evidence="2 3">
    <name type="scientific">Terrimicrobium sacchariphilum</name>
    <dbReference type="NCBI Taxonomy" id="690879"/>
    <lineage>
        <taxon>Bacteria</taxon>
        <taxon>Pseudomonadati</taxon>
        <taxon>Verrucomicrobiota</taxon>
        <taxon>Terrimicrobiia</taxon>
        <taxon>Terrimicrobiales</taxon>
        <taxon>Terrimicrobiaceae</taxon>
        <taxon>Terrimicrobium</taxon>
    </lineage>
</organism>
<comment type="caution">
    <text evidence="2">The sequence shown here is derived from an EMBL/GenBank/DDBJ whole genome shotgun (WGS) entry which is preliminary data.</text>
</comment>
<dbReference type="STRING" id="690879.TSACC_23156"/>
<keyword evidence="1" id="KW-0472">Membrane</keyword>
<dbReference type="InParanoid" id="A0A146GBZ2"/>
<evidence type="ECO:0000313" key="2">
    <source>
        <dbReference type="EMBL" id="GAT34723.1"/>
    </source>
</evidence>
<keyword evidence="3" id="KW-1185">Reference proteome</keyword>
<dbReference type="EMBL" id="BDCO01000002">
    <property type="protein sequence ID" value="GAT34723.1"/>
    <property type="molecule type" value="Genomic_DNA"/>
</dbReference>
<dbReference type="Proteomes" id="UP000076023">
    <property type="component" value="Unassembled WGS sequence"/>
</dbReference>
<gene>
    <name evidence="2" type="ORF">TSACC_23156</name>
</gene>
<protein>
    <recommendedName>
        <fullName evidence="4">Hydrogenase nickel incorporation protein HypA</fullName>
    </recommendedName>
</protein>
<keyword evidence="1" id="KW-0812">Transmembrane</keyword>
<accession>A0A146GBZ2</accession>
<proteinExistence type="predicted"/>
<evidence type="ECO:0000313" key="3">
    <source>
        <dbReference type="Proteomes" id="UP000076023"/>
    </source>
</evidence>
<evidence type="ECO:0000256" key="1">
    <source>
        <dbReference type="SAM" id="Phobius"/>
    </source>
</evidence>
<sequence>MIRLSLPTLVFVYAAVFLAGIFVIWMSYELVRKARTRRALRGRLKCAVCGMEFSDASKAELPRCPGCGGLTERDKVRTF</sequence>
<feature type="transmembrane region" description="Helical" evidence="1">
    <location>
        <begin position="6"/>
        <end position="28"/>
    </location>
</feature>
<dbReference type="AlphaFoldDB" id="A0A146GBZ2"/>